<evidence type="ECO:0000313" key="1">
    <source>
        <dbReference type="EMBL" id="KKN70767.1"/>
    </source>
</evidence>
<accession>A0A0F9T771</accession>
<proteinExistence type="predicted"/>
<gene>
    <name evidence="1" type="ORF">LCGC14_0427620</name>
</gene>
<protein>
    <recommendedName>
        <fullName evidence="2">Phage virion morphogenesis protein</fullName>
    </recommendedName>
</protein>
<dbReference type="AlphaFoldDB" id="A0A0F9T771"/>
<sequence length="135" mass="14544">MAQNLLDIKVFGTRDLEKTTEGFGKRLRKAEKPQLLQAGLLVGREAQKRIVGKRATNPPDLLGIVTGRLRSSLLPPKVSSDGLTVTVGTNVEYARKHEFGTKGSIARPFLLPALVKSESKIIELVGRGVSAALEG</sequence>
<dbReference type="EMBL" id="LAZR01000397">
    <property type="protein sequence ID" value="KKN70767.1"/>
    <property type="molecule type" value="Genomic_DNA"/>
</dbReference>
<name>A0A0F9T771_9ZZZZ</name>
<reference evidence="1" key="1">
    <citation type="journal article" date="2015" name="Nature">
        <title>Complex archaea that bridge the gap between prokaryotes and eukaryotes.</title>
        <authorList>
            <person name="Spang A."/>
            <person name="Saw J.H."/>
            <person name="Jorgensen S.L."/>
            <person name="Zaremba-Niedzwiedzka K."/>
            <person name="Martijn J."/>
            <person name="Lind A.E."/>
            <person name="van Eijk R."/>
            <person name="Schleper C."/>
            <person name="Guy L."/>
            <person name="Ettema T.J."/>
        </authorList>
    </citation>
    <scope>NUCLEOTIDE SEQUENCE</scope>
</reference>
<organism evidence="1">
    <name type="scientific">marine sediment metagenome</name>
    <dbReference type="NCBI Taxonomy" id="412755"/>
    <lineage>
        <taxon>unclassified sequences</taxon>
        <taxon>metagenomes</taxon>
        <taxon>ecological metagenomes</taxon>
    </lineage>
</organism>
<evidence type="ECO:0008006" key="2">
    <source>
        <dbReference type="Google" id="ProtNLM"/>
    </source>
</evidence>
<comment type="caution">
    <text evidence="1">The sequence shown here is derived from an EMBL/GenBank/DDBJ whole genome shotgun (WGS) entry which is preliminary data.</text>
</comment>